<dbReference type="GO" id="GO:0006974">
    <property type="term" value="P:DNA damage response"/>
    <property type="evidence" value="ECO:0007669"/>
    <property type="project" value="TreeGrafter"/>
</dbReference>
<name>A0A2W4WHQ5_9CYAN</name>
<dbReference type="Gene3D" id="3.30.70.2970">
    <property type="entry name" value="Protein of unknown function (DUF541), domain 2"/>
    <property type="match status" value="1"/>
</dbReference>
<accession>A0A2W4WHQ5</accession>
<dbReference type="Gene3D" id="3.30.110.170">
    <property type="entry name" value="Protein of unknown function (DUF541), domain 1"/>
    <property type="match status" value="1"/>
</dbReference>
<evidence type="ECO:0000313" key="2">
    <source>
        <dbReference type="Proteomes" id="UP000249354"/>
    </source>
</evidence>
<gene>
    <name evidence="1" type="ORF">DCF25_04200</name>
</gene>
<reference evidence="2" key="1">
    <citation type="submission" date="2018-04" db="EMBL/GenBank/DDBJ databases">
        <authorList>
            <person name="Cornet L."/>
        </authorList>
    </citation>
    <scope>NUCLEOTIDE SEQUENCE [LARGE SCALE GENOMIC DNA]</scope>
</reference>
<sequence>MTMRLGWFGSGFALAALAIAPVAAVYLLPAAAAQSQSAYMQPENTLSVTGEGIEMIPTTLAEVRLGVRVEADTAEAAQQEAANRSSAVVKWLRSQNVEKLQTTGISLNPRYDYVDDKQVLRGYEASNTVSFRSANEVAGEVIDGAVKAGATVIDGISFTADDAAISAARQRALTAAVADAEEQGSTVLSALGLSRKSIANVTIGSVSAPPPQPVERSALSSAKLMDVSTPIVGQEQSINAQVTLHIRY</sequence>
<protein>
    <recommendedName>
        <fullName evidence="3">SIMPL domain-containing protein</fullName>
    </recommendedName>
</protein>
<dbReference type="PROSITE" id="PS00430">
    <property type="entry name" value="TONB_DEPENDENT_REC_1"/>
    <property type="match status" value="1"/>
</dbReference>
<evidence type="ECO:0000313" key="1">
    <source>
        <dbReference type="EMBL" id="PZO21875.1"/>
    </source>
</evidence>
<proteinExistence type="predicted"/>
<reference evidence="1 2" key="2">
    <citation type="submission" date="2018-06" db="EMBL/GenBank/DDBJ databases">
        <title>Metagenomic assembly of (sub)arctic Cyanobacteria and their associated microbiome from non-axenic cultures.</title>
        <authorList>
            <person name="Baurain D."/>
        </authorList>
    </citation>
    <scope>NUCLEOTIDE SEQUENCE [LARGE SCALE GENOMIC DNA]</scope>
    <source>
        <strain evidence="1">ULC129bin1</strain>
    </source>
</reference>
<dbReference type="EMBL" id="QBMC01000016">
    <property type="protein sequence ID" value="PZO21875.1"/>
    <property type="molecule type" value="Genomic_DNA"/>
</dbReference>
<dbReference type="InterPro" id="IPR010916">
    <property type="entry name" value="TonB_box_CS"/>
</dbReference>
<dbReference type="InterPro" id="IPR052022">
    <property type="entry name" value="26kDa_periplasmic_antigen"/>
</dbReference>
<organism evidence="1 2">
    <name type="scientific">Leptolyngbya foveolarum</name>
    <dbReference type="NCBI Taxonomy" id="47253"/>
    <lineage>
        <taxon>Bacteria</taxon>
        <taxon>Bacillati</taxon>
        <taxon>Cyanobacteriota</taxon>
        <taxon>Cyanophyceae</taxon>
        <taxon>Leptolyngbyales</taxon>
        <taxon>Leptolyngbyaceae</taxon>
        <taxon>Leptolyngbya group</taxon>
        <taxon>Leptolyngbya</taxon>
    </lineage>
</organism>
<evidence type="ECO:0008006" key="3">
    <source>
        <dbReference type="Google" id="ProtNLM"/>
    </source>
</evidence>
<dbReference type="Pfam" id="PF04402">
    <property type="entry name" value="SIMPL"/>
    <property type="match status" value="1"/>
</dbReference>
<comment type="caution">
    <text evidence="1">The sequence shown here is derived from an EMBL/GenBank/DDBJ whole genome shotgun (WGS) entry which is preliminary data.</text>
</comment>
<dbReference type="AlphaFoldDB" id="A0A2W4WHQ5"/>
<dbReference type="PANTHER" id="PTHR34387:SF1">
    <property type="entry name" value="PERIPLASMIC IMMUNOGENIC PROTEIN"/>
    <property type="match status" value="1"/>
</dbReference>
<dbReference type="InterPro" id="IPR007497">
    <property type="entry name" value="SIMPL/DUF541"/>
</dbReference>
<dbReference type="PANTHER" id="PTHR34387">
    <property type="entry name" value="SLR1258 PROTEIN"/>
    <property type="match status" value="1"/>
</dbReference>
<dbReference type="Proteomes" id="UP000249354">
    <property type="component" value="Unassembled WGS sequence"/>
</dbReference>